<feature type="region of interest" description="Disordered" evidence="1">
    <location>
        <begin position="102"/>
        <end position="142"/>
    </location>
</feature>
<dbReference type="AlphaFoldDB" id="A0AAV5IAA7"/>
<gene>
    <name evidence="2" type="ORF">SLEP1_g8650</name>
</gene>
<dbReference type="PANTHER" id="PTHR36756:SF1">
    <property type="entry name" value="EXPRESSED PROTEIN"/>
    <property type="match status" value="1"/>
</dbReference>
<dbReference type="Proteomes" id="UP001054252">
    <property type="component" value="Unassembled WGS sequence"/>
</dbReference>
<organism evidence="2 3">
    <name type="scientific">Rubroshorea leprosula</name>
    <dbReference type="NCBI Taxonomy" id="152421"/>
    <lineage>
        <taxon>Eukaryota</taxon>
        <taxon>Viridiplantae</taxon>
        <taxon>Streptophyta</taxon>
        <taxon>Embryophyta</taxon>
        <taxon>Tracheophyta</taxon>
        <taxon>Spermatophyta</taxon>
        <taxon>Magnoliopsida</taxon>
        <taxon>eudicotyledons</taxon>
        <taxon>Gunneridae</taxon>
        <taxon>Pentapetalae</taxon>
        <taxon>rosids</taxon>
        <taxon>malvids</taxon>
        <taxon>Malvales</taxon>
        <taxon>Dipterocarpaceae</taxon>
        <taxon>Rubroshorea</taxon>
    </lineage>
</organism>
<evidence type="ECO:0000313" key="3">
    <source>
        <dbReference type="Proteomes" id="UP001054252"/>
    </source>
</evidence>
<evidence type="ECO:0000313" key="2">
    <source>
        <dbReference type="EMBL" id="GKU95269.1"/>
    </source>
</evidence>
<proteinExistence type="predicted"/>
<dbReference type="PANTHER" id="PTHR36756">
    <property type="entry name" value="EXPRESSED PROTEIN"/>
    <property type="match status" value="1"/>
</dbReference>
<dbReference type="EMBL" id="BPVZ01000009">
    <property type="protein sequence ID" value="GKU95269.1"/>
    <property type="molecule type" value="Genomic_DNA"/>
</dbReference>
<reference evidence="2 3" key="1">
    <citation type="journal article" date="2021" name="Commun. Biol.">
        <title>The genome of Shorea leprosula (Dipterocarpaceae) highlights the ecological relevance of drought in aseasonal tropical rainforests.</title>
        <authorList>
            <person name="Ng K.K.S."/>
            <person name="Kobayashi M.J."/>
            <person name="Fawcett J.A."/>
            <person name="Hatakeyama M."/>
            <person name="Paape T."/>
            <person name="Ng C.H."/>
            <person name="Ang C.C."/>
            <person name="Tnah L.H."/>
            <person name="Lee C.T."/>
            <person name="Nishiyama T."/>
            <person name="Sese J."/>
            <person name="O'Brien M.J."/>
            <person name="Copetti D."/>
            <person name="Mohd Noor M.I."/>
            <person name="Ong R.C."/>
            <person name="Putra M."/>
            <person name="Sireger I.Z."/>
            <person name="Indrioko S."/>
            <person name="Kosugi Y."/>
            <person name="Izuno A."/>
            <person name="Isagi Y."/>
            <person name="Lee S.L."/>
            <person name="Shimizu K.K."/>
        </authorList>
    </citation>
    <scope>NUCLEOTIDE SEQUENCE [LARGE SCALE GENOMIC DNA]</scope>
    <source>
        <strain evidence="2">214</strain>
    </source>
</reference>
<feature type="compositionally biased region" description="Basic and acidic residues" evidence="1">
    <location>
        <begin position="26"/>
        <end position="45"/>
    </location>
</feature>
<evidence type="ECO:0000256" key="1">
    <source>
        <dbReference type="SAM" id="MobiDB-lite"/>
    </source>
</evidence>
<keyword evidence="3" id="KW-1185">Reference proteome</keyword>
<comment type="caution">
    <text evidence="2">The sequence shown here is derived from an EMBL/GenBank/DDBJ whole genome shotgun (WGS) entry which is preliminary data.</text>
</comment>
<name>A0AAV5IAA7_9ROSI</name>
<feature type="region of interest" description="Disordered" evidence="1">
    <location>
        <begin position="69"/>
        <end position="88"/>
    </location>
</feature>
<protein>
    <submittedName>
        <fullName evidence="2">Uncharacterized protein</fullName>
    </submittedName>
</protein>
<sequence length="354" mass="38819">MVEVASEEGTRRRLPSWMLGVSAADQVRKSDNGDQNDTVKVEGRVTSRSKAKRKPGKAELHQEKEVFVASSDELSKPARRRKRKFNGQDAECDAEIALKEKKSNAERREVGESSLGVKMKAEGIGSGSSKDIEIPSPIDDGSKKLTVNAAETAVQKIKNGGVNRKAWGSTLDEKVKIVGIGSEGCKDFGIPSPVDDDDDELTVEDLISIAKEYVKADQDVERPKSSNLDCELERQFPATASYRNESEGCLNASNSTQRSPTHEAASNNSTVCLANEHSSINTSRTGDPVQDMLDLYLGHLLNKPVQEQRTESITKDVAIANDLEKQSLNDVQEERVPTLKKKRSLRDEAALLLN</sequence>
<accession>A0AAV5IAA7</accession>
<feature type="compositionally biased region" description="Basic and acidic residues" evidence="1">
    <location>
        <begin position="102"/>
        <end position="111"/>
    </location>
</feature>
<feature type="region of interest" description="Disordered" evidence="1">
    <location>
        <begin position="25"/>
        <end position="60"/>
    </location>
</feature>